<feature type="transmembrane region" description="Helical" evidence="7">
    <location>
        <begin position="297"/>
        <end position="318"/>
    </location>
</feature>
<evidence type="ECO:0000256" key="5">
    <source>
        <dbReference type="ARBA" id="ARBA00023136"/>
    </source>
</evidence>
<comment type="similarity">
    <text evidence="2">Belongs to the autoinducer-2 exporter (AI-2E) (TC 2.A.86) family.</text>
</comment>
<feature type="transmembrane region" description="Helical" evidence="7">
    <location>
        <begin position="325"/>
        <end position="346"/>
    </location>
</feature>
<feature type="transmembrane region" description="Helical" evidence="7">
    <location>
        <begin position="358"/>
        <end position="384"/>
    </location>
</feature>
<keyword evidence="3 7" id="KW-0812">Transmembrane</keyword>
<comment type="caution">
    <text evidence="8">The sequence shown here is derived from an EMBL/GenBank/DDBJ whole genome shotgun (WGS) entry which is preliminary data.</text>
</comment>
<evidence type="ECO:0000313" key="8">
    <source>
        <dbReference type="EMBL" id="MDQ9169416.1"/>
    </source>
</evidence>
<dbReference type="PANTHER" id="PTHR21716:SF16">
    <property type="entry name" value="BLL1467 PROTEIN"/>
    <property type="match status" value="1"/>
</dbReference>
<evidence type="ECO:0000256" key="7">
    <source>
        <dbReference type="SAM" id="Phobius"/>
    </source>
</evidence>
<evidence type="ECO:0000256" key="3">
    <source>
        <dbReference type="ARBA" id="ARBA00022692"/>
    </source>
</evidence>
<keyword evidence="4 7" id="KW-1133">Transmembrane helix</keyword>
<evidence type="ECO:0000256" key="6">
    <source>
        <dbReference type="SAM" id="MobiDB-lite"/>
    </source>
</evidence>
<evidence type="ECO:0000256" key="4">
    <source>
        <dbReference type="ARBA" id="ARBA00022989"/>
    </source>
</evidence>
<dbReference type="RefSeq" id="WP_338435308.1">
    <property type="nucleotide sequence ID" value="NZ_JAUYVH010000001.1"/>
</dbReference>
<dbReference type="Proteomes" id="UP001225596">
    <property type="component" value="Unassembled WGS sequence"/>
</dbReference>
<feature type="transmembrane region" description="Helical" evidence="7">
    <location>
        <begin position="98"/>
        <end position="119"/>
    </location>
</feature>
<feature type="region of interest" description="Disordered" evidence="6">
    <location>
        <begin position="166"/>
        <end position="185"/>
    </location>
</feature>
<keyword evidence="9" id="KW-1185">Reference proteome</keyword>
<feature type="transmembrane region" description="Helical" evidence="7">
    <location>
        <begin position="44"/>
        <end position="63"/>
    </location>
</feature>
<comment type="subcellular location">
    <subcellularLocation>
        <location evidence="1">Membrane</location>
        <topology evidence="1">Multi-pass membrane protein</topology>
    </subcellularLocation>
</comment>
<protein>
    <submittedName>
        <fullName evidence="8">AI-2E family transporter</fullName>
    </submittedName>
</protein>
<evidence type="ECO:0000256" key="1">
    <source>
        <dbReference type="ARBA" id="ARBA00004141"/>
    </source>
</evidence>
<dbReference type="InterPro" id="IPR002549">
    <property type="entry name" value="AI-2E-like"/>
</dbReference>
<feature type="transmembrane region" description="Helical" evidence="7">
    <location>
        <begin position="194"/>
        <end position="221"/>
    </location>
</feature>
<gene>
    <name evidence="8" type="ORF">Q8A64_03215</name>
</gene>
<accession>A0ABU1BMY7</accession>
<proteinExistence type="inferred from homology"/>
<feature type="transmembrane region" description="Helical" evidence="7">
    <location>
        <begin position="258"/>
        <end position="277"/>
    </location>
</feature>
<evidence type="ECO:0000256" key="2">
    <source>
        <dbReference type="ARBA" id="ARBA00009773"/>
    </source>
</evidence>
<organism evidence="8 9">
    <name type="scientific">Keguizhuia sedimenti</name>
    <dbReference type="NCBI Taxonomy" id="3064264"/>
    <lineage>
        <taxon>Bacteria</taxon>
        <taxon>Pseudomonadati</taxon>
        <taxon>Pseudomonadota</taxon>
        <taxon>Betaproteobacteria</taxon>
        <taxon>Burkholderiales</taxon>
        <taxon>Oxalobacteraceae</taxon>
        <taxon>Keguizhuia</taxon>
    </lineage>
</organism>
<feature type="transmembrane region" description="Helical" evidence="7">
    <location>
        <begin position="69"/>
        <end position="91"/>
    </location>
</feature>
<keyword evidence="5 7" id="KW-0472">Membrane</keyword>
<reference evidence="8 9" key="1">
    <citation type="submission" date="2023-08" db="EMBL/GenBank/DDBJ databases">
        <title>Oxalobacteraceae gen .nov., isolated from river sludge outside the plant.</title>
        <authorList>
            <person name="Zhao S.Y."/>
        </authorList>
    </citation>
    <scope>NUCLEOTIDE SEQUENCE [LARGE SCALE GENOMIC DNA]</scope>
    <source>
        <strain evidence="8 9">R-40</strain>
    </source>
</reference>
<sequence length="403" mass="43042">MNIPFEKMQASVELASADHVSKQEAAEATIATTPSAIQIIDLRVNACGIALGILATVALVSALQLAQNFFIPLIFSILVSYTLNPLVVWMGHIKIPRVFATTIVMLAMACGAAVMVGALHDEFQTILTRLPEAAQKISKAISKAQDGQPSTMQKLQTAATEIENAAKQESTNRLSPRPAGSPAVSGPTFKIQDWLWAGSMGAAGVIGQLTMIGFLIFLLLLSGDSFKRKLVKTVGPSLSSKKVTVHILDAINTSIQNYMFMLLVTNVLLAVLLWVLFRWMGLENAGAWAVAAGCLHIIPYFGQLLIAIAVGLAAFLQFGSLSKMLLASGASLLVAVLVGTFLTTWVTGKIAKMNATAVFIGLLFFGWLWGVWGLLLGMPIIVMVRVVAEHIDGLQSVAELLGE</sequence>
<dbReference type="PANTHER" id="PTHR21716">
    <property type="entry name" value="TRANSMEMBRANE PROTEIN"/>
    <property type="match status" value="1"/>
</dbReference>
<evidence type="ECO:0000313" key="9">
    <source>
        <dbReference type="Proteomes" id="UP001225596"/>
    </source>
</evidence>
<dbReference type="EMBL" id="JAUYVH010000001">
    <property type="protein sequence ID" value="MDQ9169416.1"/>
    <property type="molecule type" value="Genomic_DNA"/>
</dbReference>
<dbReference type="Pfam" id="PF01594">
    <property type="entry name" value="AI-2E_transport"/>
    <property type="match status" value="1"/>
</dbReference>
<name>A0ABU1BMY7_9BURK</name>